<name>A0A8X6RWG6_TRICX</name>
<protein>
    <submittedName>
        <fullName evidence="1">Uncharacterized protein</fullName>
    </submittedName>
</protein>
<comment type="caution">
    <text evidence="1">The sequence shown here is derived from an EMBL/GenBank/DDBJ whole genome shotgun (WGS) entry which is preliminary data.</text>
</comment>
<organism evidence="1 2">
    <name type="scientific">Trichonephila clavipes</name>
    <name type="common">Golden silk orbweaver</name>
    <name type="synonym">Nephila clavipes</name>
    <dbReference type="NCBI Taxonomy" id="2585209"/>
    <lineage>
        <taxon>Eukaryota</taxon>
        <taxon>Metazoa</taxon>
        <taxon>Ecdysozoa</taxon>
        <taxon>Arthropoda</taxon>
        <taxon>Chelicerata</taxon>
        <taxon>Arachnida</taxon>
        <taxon>Araneae</taxon>
        <taxon>Araneomorphae</taxon>
        <taxon>Entelegynae</taxon>
        <taxon>Araneoidea</taxon>
        <taxon>Nephilidae</taxon>
        <taxon>Trichonephila</taxon>
    </lineage>
</organism>
<proteinExistence type="predicted"/>
<dbReference type="PROSITE" id="PS51257">
    <property type="entry name" value="PROKAR_LIPOPROTEIN"/>
    <property type="match status" value="1"/>
</dbReference>
<accession>A0A8X6RWG6</accession>
<evidence type="ECO:0000313" key="1">
    <source>
        <dbReference type="EMBL" id="GFY01916.1"/>
    </source>
</evidence>
<dbReference type="AlphaFoldDB" id="A0A8X6RWG6"/>
<evidence type="ECO:0000313" key="2">
    <source>
        <dbReference type="Proteomes" id="UP000887159"/>
    </source>
</evidence>
<sequence>MSKQMDKCNMRHFCTTASFPFSNSGLSQITGSVACHSVVFCRQIHLVAGDQKKWHLLSRK</sequence>
<dbReference type="Proteomes" id="UP000887159">
    <property type="component" value="Unassembled WGS sequence"/>
</dbReference>
<keyword evidence="2" id="KW-1185">Reference proteome</keyword>
<dbReference type="EMBL" id="BMAU01021231">
    <property type="protein sequence ID" value="GFY01916.1"/>
    <property type="molecule type" value="Genomic_DNA"/>
</dbReference>
<gene>
    <name evidence="1" type="ORF">TNCV_4796381</name>
</gene>
<reference evidence="1" key="1">
    <citation type="submission" date="2020-08" db="EMBL/GenBank/DDBJ databases">
        <title>Multicomponent nature underlies the extraordinary mechanical properties of spider dragline silk.</title>
        <authorList>
            <person name="Kono N."/>
            <person name="Nakamura H."/>
            <person name="Mori M."/>
            <person name="Yoshida Y."/>
            <person name="Ohtoshi R."/>
            <person name="Malay A.D."/>
            <person name="Moran D.A.P."/>
            <person name="Tomita M."/>
            <person name="Numata K."/>
            <person name="Arakawa K."/>
        </authorList>
    </citation>
    <scope>NUCLEOTIDE SEQUENCE</scope>
</reference>